<evidence type="ECO:0000313" key="2">
    <source>
        <dbReference type="Proteomes" id="UP001610100"/>
    </source>
</evidence>
<reference evidence="1 2" key="1">
    <citation type="submission" date="2024-02" db="EMBL/GenBank/DDBJ databases">
        <title>A Gaetbulibacter species isolated from tidal flats and genomic insights of their niches.</title>
        <authorList>
            <person name="Ye Y."/>
        </authorList>
    </citation>
    <scope>NUCLEOTIDE SEQUENCE [LARGE SCALE GENOMIC DNA]</scope>
    <source>
        <strain evidence="1 2">KYW382</strain>
    </source>
</reference>
<name>A0ABW7N0S3_9FLAO</name>
<gene>
    <name evidence="1" type="ORF">V8G58_06530</name>
</gene>
<dbReference type="Proteomes" id="UP001610100">
    <property type="component" value="Unassembled WGS sequence"/>
</dbReference>
<sequence length="319" mass="36850">MKYIFFSIIFIITLNLQAQPDSLFLKLPPKKYDGPVWTRKNNFSINLNQVSFVNWNSGGSNSISGLLGTKMIANYKDRYFTWRNDAEFRYGVNKQEARELRKTDDLFELNSNLGFQPDSISNWFYSMKFNFRTQISDGFKYPNTEQPISRFMAPAYLFFGGGMEYGKNIERLSFYFSPITLKATFVLDEDLANDGAFGVDPAIYDIDGNLIRKGKQVRREFGILVTNSYEMEVLQNVDLIHRISLYTDYLNRFGNIDIDWSVDFNFKVNSFISATLGSHLRYDDDVKTQVATDVEGVFEEAGPKVQWKQYLGLGFAVDF</sequence>
<protein>
    <submittedName>
        <fullName evidence="1">DUF3078 domain-containing protein</fullName>
    </submittedName>
</protein>
<comment type="caution">
    <text evidence="1">The sequence shown here is derived from an EMBL/GenBank/DDBJ whole genome shotgun (WGS) entry which is preliminary data.</text>
</comment>
<dbReference type="InterPro" id="IPR021428">
    <property type="entry name" value="DUF3078"/>
</dbReference>
<dbReference type="EMBL" id="JBAWKB010000001">
    <property type="protein sequence ID" value="MFH6771587.1"/>
    <property type="molecule type" value="Genomic_DNA"/>
</dbReference>
<accession>A0ABW7N0S3</accession>
<keyword evidence="2" id="KW-1185">Reference proteome</keyword>
<dbReference type="Pfam" id="PF11276">
    <property type="entry name" value="DUF3078"/>
    <property type="match status" value="1"/>
</dbReference>
<evidence type="ECO:0000313" key="1">
    <source>
        <dbReference type="EMBL" id="MFH6771587.1"/>
    </source>
</evidence>
<dbReference type="RefSeq" id="WP_344740673.1">
    <property type="nucleotide sequence ID" value="NZ_BAABAY010000001.1"/>
</dbReference>
<organism evidence="1 2">
    <name type="scientific">Gaetbulibacter aestuarii</name>
    <dbReference type="NCBI Taxonomy" id="1502358"/>
    <lineage>
        <taxon>Bacteria</taxon>
        <taxon>Pseudomonadati</taxon>
        <taxon>Bacteroidota</taxon>
        <taxon>Flavobacteriia</taxon>
        <taxon>Flavobacteriales</taxon>
        <taxon>Flavobacteriaceae</taxon>
        <taxon>Gaetbulibacter</taxon>
    </lineage>
</organism>
<proteinExistence type="predicted"/>